<protein>
    <recommendedName>
        <fullName evidence="7">Cystatin-B</fullName>
    </recommendedName>
    <alternativeName>
        <fullName evidence="8">Stefin-B</fullName>
    </alternativeName>
</protein>
<evidence type="ECO:0000256" key="4">
    <source>
        <dbReference type="ARBA" id="ARBA00022690"/>
    </source>
</evidence>
<evidence type="ECO:0000313" key="11">
    <source>
        <dbReference type="Proteomes" id="UP001279410"/>
    </source>
</evidence>
<organism evidence="10 11">
    <name type="scientific">Lates japonicus</name>
    <name type="common">Japanese lates</name>
    <dbReference type="NCBI Taxonomy" id="270547"/>
    <lineage>
        <taxon>Eukaryota</taxon>
        <taxon>Metazoa</taxon>
        <taxon>Chordata</taxon>
        <taxon>Craniata</taxon>
        <taxon>Vertebrata</taxon>
        <taxon>Euteleostomi</taxon>
        <taxon>Actinopterygii</taxon>
        <taxon>Neopterygii</taxon>
        <taxon>Teleostei</taxon>
        <taxon>Neoteleostei</taxon>
        <taxon>Acanthomorphata</taxon>
        <taxon>Carangaria</taxon>
        <taxon>Carangaria incertae sedis</taxon>
        <taxon>Centropomidae</taxon>
        <taxon>Lates</taxon>
    </lineage>
</organism>
<evidence type="ECO:0000256" key="7">
    <source>
        <dbReference type="ARBA" id="ARBA00040677"/>
    </source>
</evidence>
<dbReference type="Proteomes" id="UP001279410">
    <property type="component" value="Unassembled WGS sequence"/>
</dbReference>
<dbReference type="FunFam" id="3.10.450.10:FF:000001">
    <property type="entry name" value="Cystatin-A"/>
    <property type="match status" value="1"/>
</dbReference>
<evidence type="ECO:0000256" key="6">
    <source>
        <dbReference type="ARBA" id="ARBA00022859"/>
    </source>
</evidence>
<dbReference type="SUPFAM" id="SSF54403">
    <property type="entry name" value="Cystatin/monellin"/>
    <property type="match status" value="1"/>
</dbReference>
<evidence type="ECO:0000256" key="3">
    <source>
        <dbReference type="ARBA" id="ARBA00022490"/>
    </source>
</evidence>
<dbReference type="Pfam" id="PF00031">
    <property type="entry name" value="Cystatin"/>
    <property type="match status" value="1"/>
</dbReference>
<dbReference type="EMBL" id="BRZM01000020">
    <property type="protein sequence ID" value="GLD55031.1"/>
    <property type="molecule type" value="Genomic_DNA"/>
</dbReference>
<reference evidence="10" key="1">
    <citation type="submission" date="2022-08" db="EMBL/GenBank/DDBJ databases">
        <title>Genome sequencing of akame (Lates japonicus).</title>
        <authorList>
            <person name="Hashiguchi Y."/>
            <person name="Takahashi H."/>
        </authorList>
    </citation>
    <scope>NUCLEOTIDE SEQUENCE</scope>
    <source>
        <strain evidence="10">Kochi</strain>
    </source>
</reference>
<evidence type="ECO:0000256" key="2">
    <source>
        <dbReference type="ARBA" id="ARBA00009403"/>
    </source>
</evidence>
<proteinExistence type="inferred from homology"/>
<keyword evidence="6" id="KW-0391">Immunity</keyword>
<name>A0AAD3MJR4_LATJO</name>
<gene>
    <name evidence="10" type="ORF">AKAME5_000758100</name>
</gene>
<dbReference type="InterPro" id="IPR001713">
    <property type="entry name" value="Prot_inh_stefin"/>
</dbReference>
<dbReference type="SMART" id="SM00043">
    <property type="entry name" value="CY"/>
    <property type="match status" value="1"/>
</dbReference>
<dbReference type="InterPro" id="IPR000010">
    <property type="entry name" value="Cystatin_dom"/>
</dbReference>
<dbReference type="PANTHER" id="PTHR11414:SF21">
    <property type="entry name" value="CYSTATIN 14A, TANDEM DUPLICATE 1-RELATED"/>
    <property type="match status" value="1"/>
</dbReference>
<evidence type="ECO:0000259" key="9">
    <source>
        <dbReference type="SMART" id="SM00043"/>
    </source>
</evidence>
<dbReference type="Gene3D" id="3.10.450.10">
    <property type="match status" value="1"/>
</dbReference>
<dbReference type="PANTHER" id="PTHR11414">
    <property type="entry name" value="CYSTATIN FAMILY MEMBER"/>
    <property type="match status" value="1"/>
</dbReference>
<keyword evidence="3" id="KW-0963">Cytoplasm</keyword>
<evidence type="ECO:0000256" key="8">
    <source>
        <dbReference type="ARBA" id="ARBA00041437"/>
    </source>
</evidence>
<dbReference type="GO" id="GO:0005829">
    <property type="term" value="C:cytosol"/>
    <property type="evidence" value="ECO:0007669"/>
    <property type="project" value="TreeGrafter"/>
</dbReference>
<dbReference type="GO" id="GO:0004869">
    <property type="term" value="F:cysteine-type endopeptidase inhibitor activity"/>
    <property type="evidence" value="ECO:0007669"/>
    <property type="project" value="UniProtKB-KW"/>
</dbReference>
<evidence type="ECO:0000256" key="5">
    <source>
        <dbReference type="ARBA" id="ARBA00022704"/>
    </source>
</evidence>
<accession>A0AAD3MJR4</accession>
<dbReference type="AlphaFoldDB" id="A0AAD3MJR4"/>
<feature type="domain" description="Cystatin" evidence="9">
    <location>
        <begin position="8"/>
        <end position="105"/>
    </location>
</feature>
<comment type="similarity">
    <text evidence="2">Belongs to the cystatin family.</text>
</comment>
<dbReference type="PRINTS" id="PR00295">
    <property type="entry name" value="STEFINA"/>
</dbReference>
<evidence type="ECO:0000256" key="1">
    <source>
        <dbReference type="ARBA" id="ARBA00004496"/>
    </source>
</evidence>
<dbReference type="PROSITE" id="PS00287">
    <property type="entry name" value="CYSTATIN"/>
    <property type="match status" value="1"/>
</dbReference>
<comment type="caution">
    <text evidence="10">The sequence shown here is derived from an EMBL/GenBank/DDBJ whole genome shotgun (WGS) entry which is preliminary data.</text>
</comment>
<sequence length="105" mass="11986">MSDKEMPMMCGGLSEPAEANDEVQKIADGMKPHAEQKAGRNYHVFTAKTYRTQLVAGTNYFIKVHVGGDEHIHLRVWKKLPCYGGELELTDMQHNKSHHDPIEYF</sequence>
<comment type="subcellular location">
    <subcellularLocation>
        <location evidence="1">Cytoplasm</location>
    </subcellularLocation>
</comment>
<dbReference type="InterPro" id="IPR046350">
    <property type="entry name" value="Cystatin_sf"/>
</dbReference>
<dbReference type="GO" id="GO:0071220">
    <property type="term" value="P:cellular response to bacterial lipoprotein"/>
    <property type="evidence" value="ECO:0007669"/>
    <property type="project" value="UniProtKB-ARBA"/>
</dbReference>
<evidence type="ECO:0000313" key="10">
    <source>
        <dbReference type="EMBL" id="GLD55031.1"/>
    </source>
</evidence>
<keyword evidence="4" id="KW-0646">Protease inhibitor</keyword>
<keyword evidence="11" id="KW-1185">Reference proteome</keyword>
<keyword evidence="5" id="KW-0789">Thiol protease inhibitor</keyword>
<dbReference type="InterPro" id="IPR018073">
    <property type="entry name" value="Prot_inh_cystat_CS"/>
</dbReference>
<dbReference type="GO" id="GO:0002376">
    <property type="term" value="P:immune system process"/>
    <property type="evidence" value="ECO:0007669"/>
    <property type="project" value="UniProtKB-KW"/>
</dbReference>
<dbReference type="CDD" id="cd00042">
    <property type="entry name" value="CY"/>
    <property type="match status" value="1"/>
</dbReference>